<protein>
    <submittedName>
        <fullName evidence="1">HDC02020</fullName>
    </submittedName>
</protein>
<accession>Q6IHP2</accession>
<reference evidence="1" key="1">
    <citation type="journal article" date="2003" name="Genome Biol.">
        <title>An integrated gene annotation and transcriptional profiling approach towards the full gene content of the Drosophila genome.</title>
        <authorList>
            <person name="Hild M."/>
            <person name="Beckmann B."/>
            <person name="Haas S.A."/>
            <person name="Koch B."/>
            <person name="Solovyev V."/>
            <person name="Busold C."/>
            <person name="Fellenberg K."/>
            <person name="Boutros M."/>
            <person name="Vingron M."/>
            <person name="Sauer F."/>
            <person name="Hoheisel J.D."/>
            <person name="Paro R."/>
        </authorList>
    </citation>
    <scope>NUCLEOTIDE SEQUENCE</scope>
</reference>
<proteinExistence type="predicted"/>
<gene>
    <name evidence="1" type="ORF">HDC02020</name>
</gene>
<sequence length="108" mass="12071">MPAYVWPHSQILQRGDKLSNYKMDNSLPIASTTYANGPSATAMAWLHPPPSTILTTACTTWAQLRLIKVVAINRNEISAEHPHPHPYPHPLPARHPHTRRLLTAVGRD</sequence>
<organism evidence="1">
    <name type="scientific">Drosophila melanogaster</name>
    <name type="common">Fruit fly</name>
    <dbReference type="NCBI Taxonomy" id="7227"/>
    <lineage>
        <taxon>Eukaryota</taxon>
        <taxon>Metazoa</taxon>
        <taxon>Ecdysozoa</taxon>
        <taxon>Arthropoda</taxon>
        <taxon>Hexapoda</taxon>
        <taxon>Insecta</taxon>
        <taxon>Pterygota</taxon>
        <taxon>Neoptera</taxon>
        <taxon>Endopterygota</taxon>
        <taxon>Diptera</taxon>
        <taxon>Brachycera</taxon>
        <taxon>Muscomorpha</taxon>
        <taxon>Ephydroidea</taxon>
        <taxon>Drosophilidae</taxon>
        <taxon>Drosophila</taxon>
        <taxon>Sophophora</taxon>
    </lineage>
</organism>
<dbReference type="AlphaFoldDB" id="Q6IHP2"/>
<dbReference type="EMBL" id="BK003374">
    <property type="protein sequence ID" value="DAA03573.1"/>
    <property type="molecule type" value="Genomic_DNA"/>
</dbReference>
<evidence type="ECO:0000313" key="1">
    <source>
        <dbReference type="EMBL" id="DAA03573.1"/>
    </source>
</evidence>
<name>Q6IHP2_DROME</name>